<dbReference type="PANTHER" id="PTHR13296">
    <property type="entry name" value="BCAS2 PROTEIN"/>
    <property type="match status" value="1"/>
</dbReference>
<keyword evidence="6" id="KW-0539">Nucleus</keyword>
<evidence type="ECO:0000256" key="4">
    <source>
        <dbReference type="ARBA" id="ARBA00022728"/>
    </source>
</evidence>
<keyword evidence="9" id="KW-1185">Reference proteome</keyword>
<feature type="coiled-coil region" evidence="7">
    <location>
        <begin position="153"/>
        <end position="180"/>
    </location>
</feature>
<keyword evidence="5" id="KW-0508">mRNA splicing</keyword>
<comment type="similarity">
    <text evidence="2">Belongs to the SPF27 family.</text>
</comment>
<dbReference type="STRING" id="4072.A0A2G3A341"/>
<evidence type="ECO:0000313" key="8">
    <source>
        <dbReference type="EMBL" id="PHT88642.1"/>
    </source>
</evidence>
<dbReference type="Pfam" id="PF05700">
    <property type="entry name" value="BCAS2"/>
    <property type="match status" value="1"/>
</dbReference>
<evidence type="ECO:0000313" key="9">
    <source>
        <dbReference type="Proteomes" id="UP000222542"/>
    </source>
</evidence>
<sequence length="248" mass="28929">MATKDGDVLMLPESRPTVSSSAEVIDALPYIDEEYGDPNVKEEVDRLIEEEMRRSSKKPSDFLKNLPPLRKFNFENHPMLAREYERVRAGKPPGQIDTSRYGLEVPPVNKRNDETAWKQALQKAQRLLQHQVIRLENLDLMSKHGSDVWKLYNQQLEAFLARMQSQAVELKKMIETVNRERKYHQQMTAYELNALSMQWRELCLKNIEIQSACGELEDQIEHLKKEAQERGWNLEANVENGKMLYAES</sequence>
<evidence type="ECO:0000256" key="7">
    <source>
        <dbReference type="SAM" id="Coils"/>
    </source>
</evidence>
<accession>A0A2G3A341</accession>
<dbReference type="PANTHER" id="PTHR13296:SF0">
    <property type="entry name" value="PRE-MRNA-SPLICING FACTOR SPF27"/>
    <property type="match status" value="1"/>
</dbReference>
<comment type="subcellular location">
    <subcellularLocation>
        <location evidence="1">Nucleus</location>
    </subcellularLocation>
</comment>
<keyword evidence="3" id="KW-0507">mRNA processing</keyword>
<dbReference type="InterPro" id="IPR008409">
    <property type="entry name" value="SPF27"/>
</dbReference>
<dbReference type="OMA" id="SAWQESI"/>
<comment type="caution">
    <text evidence="8">The sequence shown here is derived from an EMBL/GenBank/DDBJ whole genome shotgun (WGS) entry which is preliminary data.</text>
</comment>
<keyword evidence="4" id="KW-0747">Spliceosome</keyword>
<proteinExistence type="inferred from homology"/>
<dbReference type="Gramene" id="PHT88642">
    <property type="protein sequence ID" value="PHT88642"/>
    <property type="gene ID" value="T459_10748"/>
</dbReference>
<reference evidence="8 9" key="2">
    <citation type="journal article" date="2017" name="Genome Biol.">
        <title>New reference genome sequences of hot pepper reveal the massive evolution of plant disease-resistance genes by retroduplication.</title>
        <authorList>
            <person name="Kim S."/>
            <person name="Park J."/>
            <person name="Yeom S.I."/>
            <person name="Kim Y.M."/>
            <person name="Seo E."/>
            <person name="Kim K.T."/>
            <person name="Kim M.S."/>
            <person name="Lee J.M."/>
            <person name="Cheong K."/>
            <person name="Shin H.S."/>
            <person name="Kim S.B."/>
            <person name="Han K."/>
            <person name="Lee J."/>
            <person name="Park M."/>
            <person name="Lee H.A."/>
            <person name="Lee H.Y."/>
            <person name="Lee Y."/>
            <person name="Oh S."/>
            <person name="Lee J.H."/>
            <person name="Choi E."/>
            <person name="Choi E."/>
            <person name="Lee S.E."/>
            <person name="Jeon J."/>
            <person name="Kim H."/>
            <person name="Choi G."/>
            <person name="Song H."/>
            <person name="Lee J."/>
            <person name="Lee S.C."/>
            <person name="Kwon J.K."/>
            <person name="Lee H.Y."/>
            <person name="Koo N."/>
            <person name="Hong Y."/>
            <person name="Kim R.W."/>
            <person name="Kang W.H."/>
            <person name="Huh J.H."/>
            <person name="Kang B.C."/>
            <person name="Yang T.J."/>
            <person name="Lee Y.H."/>
            <person name="Bennetzen J.L."/>
            <person name="Choi D."/>
        </authorList>
    </citation>
    <scope>NUCLEOTIDE SEQUENCE [LARGE SCALE GENOMIC DNA]</scope>
    <source>
        <strain evidence="9">cv. CM334</strain>
    </source>
</reference>
<evidence type="ECO:0000256" key="3">
    <source>
        <dbReference type="ARBA" id="ARBA00022664"/>
    </source>
</evidence>
<evidence type="ECO:0000256" key="6">
    <source>
        <dbReference type="ARBA" id="ARBA00023242"/>
    </source>
</evidence>
<dbReference type="GO" id="GO:0000974">
    <property type="term" value="C:Prp19 complex"/>
    <property type="evidence" value="ECO:0000318"/>
    <property type="project" value="GO_Central"/>
</dbReference>
<reference evidence="8 9" key="1">
    <citation type="journal article" date="2014" name="Nat. Genet.">
        <title>Genome sequence of the hot pepper provides insights into the evolution of pungency in Capsicum species.</title>
        <authorList>
            <person name="Kim S."/>
            <person name="Park M."/>
            <person name="Yeom S.I."/>
            <person name="Kim Y.M."/>
            <person name="Lee J.M."/>
            <person name="Lee H.A."/>
            <person name="Seo E."/>
            <person name="Choi J."/>
            <person name="Cheong K."/>
            <person name="Kim K.T."/>
            <person name="Jung K."/>
            <person name="Lee G.W."/>
            <person name="Oh S.K."/>
            <person name="Bae C."/>
            <person name="Kim S.B."/>
            <person name="Lee H.Y."/>
            <person name="Kim S.Y."/>
            <person name="Kim M.S."/>
            <person name="Kang B.C."/>
            <person name="Jo Y.D."/>
            <person name="Yang H.B."/>
            <person name="Jeong H.J."/>
            <person name="Kang W.H."/>
            <person name="Kwon J.K."/>
            <person name="Shin C."/>
            <person name="Lim J.Y."/>
            <person name="Park J.H."/>
            <person name="Huh J.H."/>
            <person name="Kim J.S."/>
            <person name="Kim B.D."/>
            <person name="Cohen O."/>
            <person name="Paran I."/>
            <person name="Suh M.C."/>
            <person name="Lee S.B."/>
            <person name="Kim Y.K."/>
            <person name="Shin Y."/>
            <person name="Noh S.J."/>
            <person name="Park J."/>
            <person name="Seo Y.S."/>
            <person name="Kwon S.Y."/>
            <person name="Kim H.A."/>
            <person name="Park J.M."/>
            <person name="Kim H.J."/>
            <person name="Choi S.B."/>
            <person name="Bosland P.W."/>
            <person name="Reeves G."/>
            <person name="Jo S.H."/>
            <person name="Lee B.W."/>
            <person name="Cho H.T."/>
            <person name="Choi H.S."/>
            <person name="Lee M.S."/>
            <person name="Yu Y."/>
            <person name="Do Choi Y."/>
            <person name="Park B.S."/>
            <person name="van Deynze A."/>
            <person name="Ashrafi H."/>
            <person name="Hill T."/>
            <person name="Kim W.T."/>
            <person name="Pai H.S."/>
            <person name="Ahn H.K."/>
            <person name="Yeam I."/>
            <person name="Giovannoni J.J."/>
            <person name="Rose J.K."/>
            <person name="Sorensen I."/>
            <person name="Lee S.J."/>
            <person name="Kim R.W."/>
            <person name="Choi I.Y."/>
            <person name="Choi B.S."/>
            <person name="Lim J.S."/>
            <person name="Lee Y.H."/>
            <person name="Choi D."/>
        </authorList>
    </citation>
    <scope>NUCLEOTIDE SEQUENCE [LARGE SCALE GENOMIC DNA]</scope>
    <source>
        <strain evidence="9">cv. CM334</strain>
    </source>
</reference>
<dbReference type="GO" id="GO:0008380">
    <property type="term" value="P:RNA splicing"/>
    <property type="evidence" value="ECO:0007669"/>
    <property type="project" value="UniProtKB-KW"/>
</dbReference>
<dbReference type="GO" id="GO:0006397">
    <property type="term" value="P:mRNA processing"/>
    <property type="evidence" value="ECO:0007669"/>
    <property type="project" value="UniProtKB-KW"/>
</dbReference>
<dbReference type="EMBL" id="AYRZ02000003">
    <property type="protein sequence ID" value="PHT88642.1"/>
    <property type="molecule type" value="Genomic_DNA"/>
</dbReference>
<organism evidence="8 9">
    <name type="scientific">Capsicum annuum</name>
    <name type="common">Capsicum pepper</name>
    <dbReference type="NCBI Taxonomy" id="4072"/>
    <lineage>
        <taxon>Eukaryota</taxon>
        <taxon>Viridiplantae</taxon>
        <taxon>Streptophyta</taxon>
        <taxon>Embryophyta</taxon>
        <taxon>Tracheophyta</taxon>
        <taxon>Spermatophyta</taxon>
        <taxon>Magnoliopsida</taxon>
        <taxon>eudicotyledons</taxon>
        <taxon>Gunneridae</taxon>
        <taxon>Pentapetalae</taxon>
        <taxon>asterids</taxon>
        <taxon>lamiids</taxon>
        <taxon>Solanales</taxon>
        <taxon>Solanaceae</taxon>
        <taxon>Solanoideae</taxon>
        <taxon>Capsiceae</taxon>
        <taxon>Capsicum</taxon>
    </lineage>
</organism>
<evidence type="ECO:0000256" key="5">
    <source>
        <dbReference type="ARBA" id="ARBA00023187"/>
    </source>
</evidence>
<evidence type="ECO:0000256" key="2">
    <source>
        <dbReference type="ARBA" id="ARBA00010788"/>
    </source>
</evidence>
<dbReference type="AlphaFoldDB" id="A0A2G3A341"/>
<name>A0A2G3A341_CAPAN</name>
<dbReference type="Proteomes" id="UP000222542">
    <property type="component" value="Unassembled WGS sequence"/>
</dbReference>
<gene>
    <name evidence="8" type="ORF">T459_10748</name>
</gene>
<dbReference type="GO" id="GO:0042742">
    <property type="term" value="P:defense response to bacterium"/>
    <property type="evidence" value="ECO:0007669"/>
    <property type="project" value="EnsemblPlants"/>
</dbReference>
<protein>
    <submittedName>
        <fullName evidence="8">Pre-mRNA-splicing factor SPF27 -like protein</fullName>
    </submittedName>
</protein>
<dbReference type="GO" id="GO:0071013">
    <property type="term" value="C:catalytic step 2 spliceosome"/>
    <property type="evidence" value="ECO:0000318"/>
    <property type="project" value="GO_Central"/>
</dbReference>
<evidence type="ECO:0000256" key="1">
    <source>
        <dbReference type="ARBA" id="ARBA00004123"/>
    </source>
</evidence>
<dbReference type="GO" id="GO:0050832">
    <property type="term" value="P:defense response to fungus"/>
    <property type="evidence" value="ECO:0007669"/>
    <property type="project" value="EnsemblPlants"/>
</dbReference>
<keyword evidence="7" id="KW-0175">Coiled coil</keyword>